<gene>
    <name evidence="4" type="ORF">BG04_2948</name>
</gene>
<comment type="pathway">
    <text evidence="1">Carotenoid biosynthesis.</text>
</comment>
<evidence type="ECO:0000256" key="3">
    <source>
        <dbReference type="ARBA" id="ARBA00022746"/>
    </source>
</evidence>
<sequence length="282" mass="32855">MMNISLDKAYNQCEEIIKENSKTFYKAFSMLPSKQRKAVWAVYAFCRQVDDIVDEGCNPEIELQQFESEFARFKNGELLNESAMWVALRNVFEQYEMNVQAFDDMITGQRMDLVKKEYDTLDEVKTYSYHVASTVGLMLLPILAPTTHKELEEEAIALGIAMQLTNILRDVGEDLERGRIYLPKDLMNSYGYTRMLLENRWVTSEFIEMWEHLAKEAEMYYIKGLQSIHKYPVASRLPLTGAAHLYRAILDKIRKENYDVFTEKHFVTSQVKKKIMTSISTG</sequence>
<dbReference type="SFLD" id="SFLDG01212">
    <property type="entry name" value="Phytoene_synthase_like"/>
    <property type="match status" value="1"/>
</dbReference>
<dbReference type="InterPro" id="IPR002060">
    <property type="entry name" value="Squ/phyt_synthse"/>
</dbReference>
<dbReference type="InterPro" id="IPR033904">
    <property type="entry name" value="Trans_IPPS_HH"/>
</dbReference>
<protein>
    <submittedName>
        <fullName evidence="4">Squalene/phytoene synthase family protein</fullName>
    </submittedName>
</protein>
<keyword evidence="3" id="KW-0125">Carotenoid biosynthesis</keyword>
<dbReference type="EMBL" id="CP009920">
    <property type="protein sequence ID" value="AJI20769.1"/>
    <property type="molecule type" value="Genomic_DNA"/>
</dbReference>
<name>A0A0B6ALQ6_PRIM2</name>
<dbReference type="HOGENOM" id="CLU_037269_1_3_9"/>
<dbReference type="GO" id="GO:0016117">
    <property type="term" value="P:carotenoid biosynthetic process"/>
    <property type="evidence" value="ECO:0007669"/>
    <property type="project" value="UniProtKB-KW"/>
</dbReference>
<dbReference type="SFLD" id="SFLDS00005">
    <property type="entry name" value="Isoprenoid_Synthase_Type_I"/>
    <property type="match status" value="1"/>
</dbReference>
<organism evidence="4 5">
    <name type="scientific">Priestia megaterium (strain ATCC 14581 / DSM 32 / CCUG 1817 / JCM 2506 / NBRC 15308 / NCIMB 9376 / NCTC 10342 / NRRL B-14308 / VKM B-512 / Ford 19)</name>
    <name type="common">Bacillus megaterium</name>
    <dbReference type="NCBI Taxonomy" id="1348623"/>
    <lineage>
        <taxon>Bacteria</taxon>
        <taxon>Bacillati</taxon>
        <taxon>Bacillota</taxon>
        <taxon>Bacilli</taxon>
        <taxon>Bacillales</taxon>
        <taxon>Bacillaceae</taxon>
        <taxon>Priestia</taxon>
    </lineage>
</organism>
<dbReference type="SFLD" id="SFLDG01018">
    <property type="entry name" value="Squalene/Phytoene_Synthase_Lik"/>
    <property type="match status" value="1"/>
</dbReference>
<dbReference type="Gene3D" id="1.10.600.10">
    <property type="entry name" value="Farnesyl Diphosphate Synthase"/>
    <property type="match status" value="1"/>
</dbReference>
<dbReference type="InterPro" id="IPR019845">
    <property type="entry name" value="Squalene/phytoene_synthase_CS"/>
</dbReference>
<reference evidence="4 5" key="1">
    <citation type="journal article" date="2015" name="Genome Announc.">
        <title>Complete genome sequences for 35 biothreat assay-relevant bacillus species.</title>
        <authorList>
            <person name="Johnson S.L."/>
            <person name="Daligault H.E."/>
            <person name="Davenport K.W."/>
            <person name="Jaissle J."/>
            <person name="Frey K.G."/>
            <person name="Ladner J.T."/>
            <person name="Broomall S.M."/>
            <person name="Bishop-Lilly K.A."/>
            <person name="Bruce D.C."/>
            <person name="Gibbons H.S."/>
            <person name="Coyne S.R."/>
            <person name="Lo C.C."/>
            <person name="Meincke L."/>
            <person name="Munk A.C."/>
            <person name="Koroleva G.I."/>
            <person name="Rosenzweig C.N."/>
            <person name="Palacios G.F."/>
            <person name="Redden C.L."/>
            <person name="Minogue T.D."/>
            <person name="Chain P.S."/>
        </authorList>
    </citation>
    <scope>NUCLEOTIDE SEQUENCE [LARGE SCALE GENOMIC DNA]</scope>
    <source>
        <strain evidence="5">ATCC 14581 / DSM 32 / JCM 2506 / NBRC 15308 / NCIMB 9376 / NCTC 10342 / NRRL B-14308 / VKM B-512</strain>
    </source>
</reference>
<dbReference type="PROSITE" id="PS01045">
    <property type="entry name" value="SQUALEN_PHYTOEN_SYN_2"/>
    <property type="match status" value="1"/>
</dbReference>
<dbReference type="Pfam" id="PF00494">
    <property type="entry name" value="SQS_PSY"/>
    <property type="match status" value="1"/>
</dbReference>
<dbReference type="CDD" id="cd00683">
    <property type="entry name" value="Trans_IPPS_HH"/>
    <property type="match status" value="1"/>
</dbReference>
<dbReference type="AlphaFoldDB" id="A0A0B6ALQ6"/>
<evidence type="ECO:0000313" key="5">
    <source>
        <dbReference type="Proteomes" id="UP000031829"/>
    </source>
</evidence>
<dbReference type="SUPFAM" id="SSF48576">
    <property type="entry name" value="Terpenoid synthases"/>
    <property type="match status" value="1"/>
</dbReference>
<dbReference type="GeneID" id="93641014"/>
<dbReference type="PANTHER" id="PTHR31480">
    <property type="entry name" value="BIFUNCTIONAL LYCOPENE CYCLASE/PHYTOENE SYNTHASE"/>
    <property type="match status" value="1"/>
</dbReference>
<dbReference type="InterPro" id="IPR008949">
    <property type="entry name" value="Isoprenoid_synthase_dom_sf"/>
</dbReference>
<proteinExistence type="predicted"/>
<evidence type="ECO:0000256" key="1">
    <source>
        <dbReference type="ARBA" id="ARBA00004829"/>
    </source>
</evidence>
<dbReference type="RefSeq" id="WP_034654429.1">
    <property type="nucleotide sequence ID" value="NZ_BCVB01000007.1"/>
</dbReference>
<evidence type="ECO:0000313" key="4">
    <source>
        <dbReference type="EMBL" id="AJI20769.1"/>
    </source>
</evidence>
<dbReference type="KEGG" id="bmeg:BG04_2948"/>
<evidence type="ECO:0000256" key="2">
    <source>
        <dbReference type="ARBA" id="ARBA00022679"/>
    </source>
</evidence>
<accession>A0A0B6ALQ6</accession>
<keyword evidence="2" id="KW-0808">Transferase</keyword>
<dbReference type="Proteomes" id="UP000031829">
    <property type="component" value="Chromosome"/>
</dbReference>
<dbReference type="GO" id="GO:0004311">
    <property type="term" value="F:geranylgeranyl diphosphate synthase activity"/>
    <property type="evidence" value="ECO:0007669"/>
    <property type="project" value="InterPro"/>
</dbReference>
<dbReference type="PROSITE" id="PS01044">
    <property type="entry name" value="SQUALEN_PHYTOEN_SYN_1"/>
    <property type="match status" value="1"/>
</dbReference>
<dbReference type="GO" id="GO:0051996">
    <property type="term" value="F:squalene synthase [NAD(P)H] activity"/>
    <property type="evidence" value="ECO:0007669"/>
    <property type="project" value="InterPro"/>
</dbReference>
<dbReference type="InterPro" id="IPR044843">
    <property type="entry name" value="Trans_IPPS_bact-type"/>
</dbReference>